<name>A0A397RXL0_9GLOM</name>
<gene>
    <name evidence="1" type="ORF">C1645_841742</name>
</gene>
<evidence type="ECO:0000313" key="2">
    <source>
        <dbReference type="Proteomes" id="UP000265703"/>
    </source>
</evidence>
<dbReference type="AlphaFoldDB" id="A0A397RXL0"/>
<dbReference type="EMBL" id="QKYT01001657">
    <property type="protein sequence ID" value="RIA79030.1"/>
    <property type="molecule type" value="Genomic_DNA"/>
</dbReference>
<evidence type="ECO:0000313" key="1">
    <source>
        <dbReference type="EMBL" id="RIA79030.1"/>
    </source>
</evidence>
<reference evidence="1 2" key="1">
    <citation type="submission" date="2018-06" db="EMBL/GenBank/DDBJ databases">
        <title>Comparative genomics reveals the genomic features of Rhizophagus irregularis, R. cerebriforme, R. diaphanum and Gigaspora rosea, and their symbiotic lifestyle signature.</title>
        <authorList>
            <person name="Morin E."/>
            <person name="San Clemente H."/>
            <person name="Chen E.C.H."/>
            <person name="De La Providencia I."/>
            <person name="Hainaut M."/>
            <person name="Kuo A."/>
            <person name="Kohler A."/>
            <person name="Murat C."/>
            <person name="Tang N."/>
            <person name="Roy S."/>
            <person name="Loubradou J."/>
            <person name="Henrissat B."/>
            <person name="Grigoriev I.V."/>
            <person name="Corradi N."/>
            <person name="Roux C."/>
            <person name="Martin F.M."/>
        </authorList>
    </citation>
    <scope>NUCLEOTIDE SEQUENCE [LARGE SCALE GENOMIC DNA]</scope>
    <source>
        <strain evidence="1 2">DAOM 227022</strain>
    </source>
</reference>
<protein>
    <submittedName>
        <fullName evidence="1">Uncharacterized protein</fullName>
    </submittedName>
</protein>
<organism evidence="1 2">
    <name type="scientific">Glomus cerebriforme</name>
    <dbReference type="NCBI Taxonomy" id="658196"/>
    <lineage>
        <taxon>Eukaryota</taxon>
        <taxon>Fungi</taxon>
        <taxon>Fungi incertae sedis</taxon>
        <taxon>Mucoromycota</taxon>
        <taxon>Glomeromycotina</taxon>
        <taxon>Glomeromycetes</taxon>
        <taxon>Glomerales</taxon>
        <taxon>Glomeraceae</taxon>
        <taxon>Glomus</taxon>
    </lineage>
</organism>
<accession>A0A397RXL0</accession>
<dbReference type="Proteomes" id="UP000265703">
    <property type="component" value="Unassembled WGS sequence"/>
</dbReference>
<sequence length="83" mass="9405">MGVIVSTYSDKLFNELVCEIGNNSPSVWALEIRKWFLDFILGLGFFQFQLGNLVCSWIWETEIFSSGNSGLKIFRSGNSESET</sequence>
<keyword evidence="2" id="KW-1185">Reference proteome</keyword>
<proteinExistence type="predicted"/>
<comment type="caution">
    <text evidence="1">The sequence shown here is derived from an EMBL/GenBank/DDBJ whole genome shotgun (WGS) entry which is preliminary data.</text>
</comment>